<evidence type="ECO:0000313" key="3">
    <source>
        <dbReference type="Proteomes" id="UP000006794"/>
    </source>
</evidence>
<feature type="transmembrane region" description="Helical" evidence="1">
    <location>
        <begin position="15"/>
        <end position="34"/>
    </location>
</feature>
<name>F8D706_HALXS</name>
<protein>
    <submittedName>
        <fullName evidence="2">Uncharacterized protein</fullName>
    </submittedName>
</protein>
<keyword evidence="3" id="KW-1185">Reference proteome</keyword>
<dbReference type="RefSeq" id="WP_013878335.1">
    <property type="nucleotide sequence ID" value="NC_015666.1"/>
</dbReference>
<organism evidence="2 3">
    <name type="scientific">Halopiger xanaduensis (strain DSM 18323 / JCM 14033 / SH-6)</name>
    <dbReference type="NCBI Taxonomy" id="797210"/>
    <lineage>
        <taxon>Archaea</taxon>
        <taxon>Methanobacteriati</taxon>
        <taxon>Methanobacteriota</taxon>
        <taxon>Stenosarchaea group</taxon>
        <taxon>Halobacteria</taxon>
        <taxon>Halobacteriales</taxon>
        <taxon>Natrialbaceae</taxon>
        <taxon>Halopiger</taxon>
    </lineage>
</organism>
<dbReference type="Proteomes" id="UP000006794">
    <property type="component" value="Chromosome"/>
</dbReference>
<dbReference type="GeneID" id="41386165"/>
<dbReference type="AlphaFoldDB" id="F8D706"/>
<dbReference type="EMBL" id="CP002839">
    <property type="protein sequence ID" value="AEH35435.1"/>
    <property type="molecule type" value="Genomic_DNA"/>
</dbReference>
<reference evidence="2 3" key="1">
    <citation type="journal article" date="2012" name="Stand. Genomic Sci.">
        <title>Complete genome sequence of Halopiger xanaduensis type strain (SH-6(T)).</title>
        <authorList>
            <person name="Anderson I."/>
            <person name="Tindall B.J."/>
            <person name="Rohde M."/>
            <person name="Lucas S."/>
            <person name="Han J."/>
            <person name="Lapidus A."/>
            <person name="Cheng J.F."/>
            <person name="Goodwin L."/>
            <person name="Pitluck S."/>
            <person name="Peters L."/>
            <person name="Pati A."/>
            <person name="Mikhailova N."/>
            <person name="Pagani I."/>
            <person name="Teshima H."/>
            <person name="Han C."/>
            <person name="Tapia R."/>
            <person name="Land M."/>
            <person name="Woyke T."/>
            <person name="Klenk H.P."/>
            <person name="Kyrpides N."/>
            <person name="Ivanova N."/>
        </authorList>
    </citation>
    <scope>NUCLEOTIDE SEQUENCE [LARGE SCALE GENOMIC DNA]</scope>
    <source>
        <strain evidence="3">DSM 18323 / JCM 14033 / SH-6</strain>
    </source>
</reference>
<dbReference type="OrthoDB" id="380098at2157"/>
<accession>F8D706</accession>
<gene>
    <name evidence="2" type="ordered locus">Halxa_0796</name>
</gene>
<keyword evidence="1" id="KW-0812">Transmembrane</keyword>
<feature type="transmembrane region" description="Helical" evidence="1">
    <location>
        <begin position="41"/>
        <end position="60"/>
    </location>
</feature>
<keyword evidence="1" id="KW-1133">Transmembrane helix</keyword>
<evidence type="ECO:0000256" key="1">
    <source>
        <dbReference type="SAM" id="Phobius"/>
    </source>
</evidence>
<dbReference type="KEGG" id="hxa:Halxa_0796"/>
<sequence length="113" mass="12571">MFPADGVHGFGGVQVAFYAYVALTCALTAGLWLLGLPTELTVVAFVLIGGLLLIPFWPLFTDQHPEHDEATVTRLFSPPIPNRDPGQYVPERTVRSRLQFVRYLFDSGHQSIE</sequence>
<dbReference type="HOGENOM" id="CLU_2127789_0_0_2"/>
<proteinExistence type="predicted"/>
<keyword evidence="1" id="KW-0472">Membrane</keyword>
<dbReference type="STRING" id="797210.Halxa_0796"/>
<evidence type="ECO:0000313" key="2">
    <source>
        <dbReference type="EMBL" id="AEH35435.1"/>
    </source>
</evidence>